<dbReference type="RefSeq" id="WP_272181584.1">
    <property type="nucleotide sequence ID" value="NZ_JAQOMS010000002.1"/>
</dbReference>
<reference evidence="1 2" key="1">
    <citation type="submission" date="2023-01" db="EMBL/GenBank/DDBJ databases">
        <title>Psychrosphaera sp. nov., isolated from marine algae.</title>
        <authorList>
            <person name="Bayburt H."/>
            <person name="Choi B.J."/>
            <person name="Kim J.M."/>
            <person name="Choi D.G."/>
            <person name="Jeon C.O."/>
        </authorList>
    </citation>
    <scope>NUCLEOTIDE SEQUENCE [LARGE SCALE GENOMIC DNA]</scope>
    <source>
        <strain evidence="1 2">G1-22</strain>
    </source>
</reference>
<dbReference type="Gene3D" id="3.40.50.300">
    <property type="entry name" value="P-loop containing nucleotide triphosphate hydrolases"/>
    <property type="match status" value="1"/>
</dbReference>
<proteinExistence type="predicted"/>
<evidence type="ECO:0000313" key="1">
    <source>
        <dbReference type="EMBL" id="MDC2890372.1"/>
    </source>
</evidence>
<gene>
    <name evidence="1" type="ORF">PN838_18425</name>
</gene>
<name>A0ABT5FGQ8_9GAMM</name>
<dbReference type="InterPro" id="IPR027417">
    <property type="entry name" value="P-loop_NTPase"/>
</dbReference>
<sequence length="109" mass="12537">MQLTDKASSWLSDTEIVLTHRKVNQVSLDDIYVVPDVELDSSNDLVDIKPAKYLLQNLGHHIISGEEQQGKTSLLKYLYKELLKLSFLPVYLDALNIKKRPQSKKYRGH</sequence>
<dbReference type="EMBL" id="JAQOMS010000002">
    <property type="protein sequence ID" value="MDC2890372.1"/>
    <property type="molecule type" value="Genomic_DNA"/>
</dbReference>
<evidence type="ECO:0000313" key="2">
    <source>
        <dbReference type="Proteomes" id="UP001528411"/>
    </source>
</evidence>
<keyword evidence="2" id="KW-1185">Reference proteome</keyword>
<dbReference type="Proteomes" id="UP001528411">
    <property type="component" value="Unassembled WGS sequence"/>
</dbReference>
<protein>
    <submittedName>
        <fullName evidence="1">Uncharacterized protein</fullName>
    </submittedName>
</protein>
<comment type="caution">
    <text evidence="1">The sequence shown here is derived from an EMBL/GenBank/DDBJ whole genome shotgun (WGS) entry which is preliminary data.</text>
</comment>
<accession>A0ABT5FGQ8</accession>
<organism evidence="1 2">
    <name type="scientific">Psychrosphaera algicola</name>
    <dbReference type="NCBI Taxonomy" id="3023714"/>
    <lineage>
        <taxon>Bacteria</taxon>
        <taxon>Pseudomonadati</taxon>
        <taxon>Pseudomonadota</taxon>
        <taxon>Gammaproteobacteria</taxon>
        <taxon>Alteromonadales</taxon>
        <taxon>Pseudoalteromonadaceae</taxon>
        <taxon>Psychrosphaera</taxon>
    </lineage>
</organism>